<dbReference type="Pfam" id="PF00990">
    <property type="entry name" value="GGDEF"/>
    <property type="match status" value="1"/>
</dbReference>
<dbReference type="CDD" id="cd01949">
    <property type="entry name" value="GGDEF"/>
    <property type="match status" value="1"/>
</dbReference>
<dbReference type="Gene3D" id="3.40.50.2300">
    <property type="match status" value="1"/>
</dbReference>
<dbReference type="GO" id="GO:0005886">
    <property type="term" value="C:plasma membrane"/>
    <property type="evidence" value="ECO:0007669"/>
    <property type="project" value="TreeGrafter"/>
</dbReference>
<dbReference type="RefSeq" id="WP_084089368.1">
    <property type="nucleotide sequence ID" value="NZ_FWXD01000004.1"/>
</dbReference>
<dbReference type="Proteomes" id="UP000192761">
    <property type="component" value="Unassembled WGS sequence"/>
</dbReference>
<feature type="domain" description="GGDEF" evidence="5">
    <location>
        <begin position="157"/>
        <end position="293"/>
    </location>
</feature>
<dbReference type="SUPFAM" id="SSF55073">
    <property type="entry name" value="Nucleotide cyclase"/>
    <property type="match status" value="1"/>
</dbReference>
<evidence type="ECO:0000259" key="5">
    <source>
        <dbReference type="PROSITE" id="PS50887"/>
    </source>
</evidence>
<proteinExistence type="predicted"/>
<dbReference type="STRING" id="1121001.SAMN02745857_00917"/>
<dbReference type="OrthoDB" id="9813903at2"/>
<dbReference type="GO" id="GO:0043709">
    <property type="term" value="P:cell adhesion involved in single-species biofilm formation"/>
    <property type="evidence" value="ECO:0007669"/>
    <property type="project" value="TreeGrafter"/>
</dbReference>
<dbReference type="SUPFAM" id="SSF52172">
    <property type="entry name" value="CheY-like"/>
    <property type="match status" value="1"/>
</dbReference>
<evidence type="ECO:0000256" key="3">
    <source>
        <dbReference type="PROSITE-ProRule" id="PRU00169"/>
    </source>
</evidence>
<protein>
    <recommendedName>
        <fullName evidence="1">diguanylate cyclase</fullName>
        <ecNumber evidence="1">2.7.7.65</ecNumber>
    </recommendedName>
</protein>
<gene>
    <name evidence="6" type="ORF">SAMN02745857_00917</name>
</gene>
<dbReference type="SMART" id="SM00448">
    <property type="entry name" value="REC"/>
    <property type="match status" value="1"/>
</dbReference>
<dbReference type="InterPro" id="IPR029787">
    <property type="entry name" value="Nucleotide_cyclase"/>
</dbReference>
<dbReference type="InterPro" id="IPR011006">
    <property type="entry name" value="CheY-like_superfamily"/>
</dbReference>
<evidence type="ECO:0000256" key="1">
    <source>
        <dbReference type="ARBA" id="ARBA00012528"/>
    </source>
</evidence>
<evidence type="ECO:0000259" key="4">
    <source>
        <dbReference type="PROSITE" id="PS50110"/>
    </source>
</evidence>
<organism evidence="6 7">
    <name type="scientific">Andreprevotia lacus DSM 23236</name>
    <dbReference type="NCBI Taxonomy" id="1121001"/>
    <lineage>
        <taxon>Bacteria</taxon>
        <taxon>Pseudomonadati</taxon>
        <taxon>Pseudomonadota</taxon>
        <taxon>Betaproteobacteria</taxon>
        <taxon>Neisseriales</taxon>
        <taxon>Chitinibacteraceae</taxon>
        <taxon>Andreprevotia</taxon>
    </lineage>
</organism>
<dbReference type="GO" id="GO:0000160">
    <property type="term" value="P:phosphorelay signal transduction system"/>
    <property type="evidence" value="ECO:0007669"/>
    <property type="project" value="InterPro"/>
</dbReference>
<dbReference type="PANTHER" id="PTHR45138:SF9">
    <property type="entry name" value="DIGUANYLATE CYCLASE DGCM-RELATED"/>
    <property type="match status" value="1"/>
</dbReference>
<dbReference type="InterPro" id="IPR001789">
    <property type="entry name" value="Sig_transdc_resp-reg_receiver"/>
</dbReference>
<reference evidence="6 7" key="1">
    <citation type="submission" date="2017-04" db="EMBL/GenBank/DDBJ databases">
        <authorList>
            <person name="Afonso C.L."/>
            <person name="Miller P.J."/>
            <person name="Scott M.A."/>
            <person name="Spackman E."/>
            <person name="Goraichik I."/>
            <person name="Dimitrov K.M."/>
            <person name="Suarez D.L."/>
            <person name="Swayne D.E."/>
        </authorList>
    </citation>
    <scope>NUCLEOTIDE SEQUENCE [LARGE SCALE GENOMIC DNA]</scope>
    <source>
        <strain evidence="6 7">DSM 23236</strain>
    </source>
</reference>
<dbReference type="PROSITE" id="PS50887">
    <property type="entry name" value="GGDEF"/>
    <property type="match status" value="1"/>
</dbReference>
<name>A0A1W1X939_9NEIS</name>
<dbReference type="Pfam" id="PF00072">
    <property type="entry name" value="Response_reg"/>
    <property type="match status" value="1"/>
</dbReference>
<sequence length="293" mass="32461">MLVDDQPLNIRVLHELLQGDYDLYMATSGAQALALAQQLLPDLILLDLVMPDMDGYAVLRQLQQDDATRTIPVVFVTATQEEADEEAGLALGAVDFITKPIKPAIVRARVRTQLTIKRQADQLRVLAQVDGLTGIANRRRFDEMLSAEWLRCARQGEPLSLILIDVDFFKRYNDHYGHQMGDTCLRQVAHALADAVHRSHDLLARYGGEEFVCLLPDTDADGAAHIGELMLERIRALRLPHAQSDVAEWITVSAGCASVLPEPGQDPALLIALADQRLYRAKQQGRARLESAA</sequence>
<evidence type="ECO:0000313" key="7">
    <source>
        <dbReference type="Proteomes" id="UP000192761"/>
    </source>
</evidence>
<accession>A0A1W1X939</accession>
<dbReference type="PROSITE" id="PS50110">
    <property type="entry name" value="RESPONSE_REGULATORY"/>
    <property type="match status" value="1"/>
</dbReference>
<dbReference type="InterPro" id="IPR050469">
    <property type="entry name" value="Diguanylate_Cyclase"/>
</dbReference>
<comment type="catalytic activity">
    <reaction evidence="2">
        <text>2 GTP = 3',3'-c-di-GMP + 2 diphosphate</text>
        <dbReference type="Rhea" id="RHEA:24898"/>
        <dbReference type="ChEBI" id="CHEBI:33019"/>
        <dbReference type="ChEBI" id="CHEBI:37565"/>
        <dbReference type="ChEBI" id="CHEBI:58805"/>
        <dbReference type="EC" id="2.7.7.65"/>
    </reaction>
</comment>
<dbReference type="AlphaFoldDB" id="A0A1W1X939"/>
<feature type="modified residue" description="4-aspartylphosphate" evidence="3">
    <location>
        <position position="47"/>
    </location>
</feature>
<dbReference type="GO" id="GO:0052621">
    <property type="term" value="F:diguanylate cyclase activity"/>
    <property type="evidence" value="ECO:0007669"/>
    <property type="project" value="UniProtKB-EC"/>
</dbReference>
<dbReference type="Gene3D" id="3.30.70.270">
    <property type="match status" value="1"/>
</dbReference>
<dbReference type="InterPro" id="IPR043128">
    <property type="entry name" value="Rev_trsase/Diguanyl_cyclase"/>
</dbReference>
<keyword evidence="3" id="KW-0597">Phosphoprotein</keyword>
<dbReference type="NCBIfam" id="TIGR00254">
    <property type="entry name" value="GGDEF"/>
    <property type="match status" value="1"/>
</dbReference>
<dbReference type="EC" id="2.7.7.65" evidence="1"/>
<evidence type="ECO:0000313" key="6">
    <source>
        <dbReference type="EMBL" id="SMC20357.1"/>
    </source>
</evidence>
<feature type="domain" description="Response regulatory" evidence="4">
    <location>
        <begin position="1"/>
        <end position="114"/>
    </location>
</feature>
<evidence type="ECO:0000256" key="2">
    <source>
        <dbReference type="ARBA" id="ARBA00034247"/>
    </source>
</evidence>
<keyword evidence="7" id="KW-1185">Reference proteome</keyword>
<dbReference type="PANTHER" id="PTHR45138">
    <property type="entry name" value="REGULATORY COMPONENTS OF SENSORY TRANSDUCTION SYSTEM"/>
    <property type="match status" value="1"/>
</dbReference>
<dbReference type="FunFam" id="3.30.70.270:FF:000001">
    <property type="entry name" value="Diguanylate cyclase domain protein"/>
    <property type="match status" value="1"/>
</dbReference>
<dbReference type="SMART" id="SM00267">
    <property type="entry name" value="GGDEF"/>
    <property type="match status" value="1"/>
</dbReference>
<dbReference type="EMBL" id="FWXD01000004">
    <property type="protein sequence ID" value="SMC20357.1"/>
    <property type="molecule type" value="Genomic_DNA"/>
</dbReference>
<dbReference type="InterPro" id="IPR000160">
    <property type="entry name" value="GGDEF_dom"/>
</dbReference>
<dbReference type="GO" id="GO:1902201">
    <property type="term" value="P:negative regulation of bacterial-type flagellum-dependent cell motility"/>
    <property type="evidence" value="ECO:0007669"/>
    <property type="project" value="TreeGrafter"/>
</dbReference>